<feature type="domain" description="Methyltransferase" evidence="1">
    <location>
        <begin position="103"/>
        <end position="160"/>
    </location>
</feature>
<name>A0A923IYB3_9ACTO</name>
<evidence type="ECO:0000313" key="3">
    <source>
        <dbReference type="EMBL" id="MBB6335318.1"/>
    </source>
</evidence>
<protein>
    <recommendedName>
        <fullName evidence="5">Class I SAM-dependent methyltransferase</fullName>
    </recommendedName>
</protein>
<sequence>MPTASELLRSPEGRRLLRDSAAYEEDAAARPLALGERLRARGVDPALATAVAAQIALRARARAKLGDVAARMLFTRDGLEQATRLEVAREHARRFREAGASRVADLGCGIGSDSRALAEAGLGVLAVDLDAETAALAAENLMAYPRAQVRQGDVTALSMTELAAQGVDALFADPARRSGAARGGARIHDPESWSPPLSQVLSWRATIPSLGVKVAPGIAHAALPEDARVEWTSVNGSLVEAAIWTGPLALEGPGRSALVISGSRAERLDEEGARPACAPVRPAAIGALGRYLGEPDDAVIRAGLVARLAELSGARLISEAIAYLSAEAPTDSPFITWFEVVDLVPLKAKAISAALRALGVGRVEVKKRGADIDPAALRTSLRLDGDREAVVIATRVAGRHRAIIARRPA</sequence>
<evidence type="ECO:0000313" key="4">
    <source>
        <dbReference type="Proteomes" id="UP000617426"/>
    </source>
</evidence>
<dbReference type="Gene3D" id="3.40.50.150">
    <property type="entry name" value="Vaccinia Virus protein VP39"/>
    <property type="match status" value="1"/>
</dbReference>
<feature type="domain" description="THUMP-like" evidence="2">
    <location>
        <begin position="336"/>
        <end position="407"/>
    </location>
</feature>
<evidence type="ECO:0000259" key="1">
    <source>
        <dbReference type="Pfam" id="PF13649"/>
    </source>
</evidence>
<dbReference type="CDD" id="cd02440">
    <property type="entry name" value="AdoMet_MTases"/>
    <property type="match status" value="1"/>
</dbReference>
<accession>A0A923IYB3</accession>
<dbReference type="EMBL" id="JACHMK010000001">
    <property type="protein sequence ID" value="MBB6335318.1"/>
    <property type="molecule type" value="Genomic_DNA"/>
</dbReference>
<dbReference type="InterPro" id="IPR041497">
    <property type="entry name" value="Thump-like"/>
</dbReference>
<dbReference type="Proteomes" id="UP000617426">
    <property type="component" value="Unassembled WGS sequence"/>
</dbReference>
<comment type="caution">
    <text evidence="3">The sequence shown here is derived from an EMBL/GenBank/DDBJ whole genome shotgun (WGS) entry which is preliminary data.</text>
</comment>
<dbReference type="RefSeq" id="WP_184453657.1">
    <property type="nucleotide sequence ID" value="NZ_JACHMK010000001.1"/>
</dbReference>
<evidence type="ECO:0008006" key="5">
    <source>
        <dbReference type="Google" id="ProtNLM"/>
    </source>
</evidence>
<gene>
    <name evidence="3" type="ORF">HD592_001883</name>
</gene>
<dbReference type="Pfam" id="PF13649">
    <property type="entry name" value="Methyltransf_25"/>
    <property type="match status" value="1"/>
</dbReference>
<dbReference type="Pfam" id="PF18096">
    <property type="entry name" value="Thump_like"/>
    <property type="match status" value="1"/>
</dbReference>
<dbReference type="InterPro" id="IPR029063">
    <property type="entry name" value="SAM-dependent_MTases_sf"/>
</dbReference>
<reference evidence="3" key="1">
    <citation type="submission" date="2020-08" db="EMBL/GenBank/DDBJ databases">
        <title>Sequencing the genomes of 1000 actinobacteria strains.</title>
        <authorList>
            <person name="Klenk H.-P."/>
        </authorList>
    </citation>
    <scope>NUCLEOTIDE SEQUENCE</scope>
    <source>
        <strain evidence="3">DSM 10695</strain>
    </source>
</reference>
<organism evidence="3 4">
    <name type="scientific">Schaalia hyovaginalis</name>
    <dbReference type="NCBI Taxonomy" id="29316"/>
    <lineage>
        <taxon>Bacteria</taxon>
        <taxon>Bacillati</taxon>
        <taxon>Actinomycetota</taxon>
        <taxon>Actinomycetes</taxon>
        <taxon>Actinomycetales</taxon>
        <taxon>Actinomycetaceae</taxon>
        <taxon>Schaalia</taxon>
    </lineage>
</organism>
<proteinExistence type="predicted"/>
<evidence type="ECO:0000259" key="2">
    <source>
        <dbReference type="Pfam" id="PF18096"/>
    </source>
</evidence>
<dbReference type="AlphaFoldDB" id="A0A923IYB3"/>
<dbReference type="SUPFAM" id="SSF53335">
    <property type="entry name" value="S-adenosyl-L-methionine-dependent methyltransferases"/>
    <property type="match status" value="1"/>
</dbReference>
<dbReference type="InterPro" id="IPR041698">
    <property type="entry name" value="Methyltransf_25"/>
</dbReference>
<keyword evidence="4" id="KW-1185">Reference proteome</keyword>